<evidence type="ECO:0000313" key="3">
    <source>
        <dbReference type="EMBL" id="KAL0456053.1"/>
    </source>
</evidence>
<comment type="caution">
    <text evidence="3">The sequence shown here is derived from an EMBL/GenBank/DDBJ whole genome shotgun (WGS) entry which is preliminary data.</text>
</comment>
<dbReference type="AlphaFoldDB" id="A0AAW2XR16"/>
<gene>
    <name evidence="3" type="ORF">Slati_0944500</name>
</gene>
<organism evidence="3">
    <name type="scientific">Sesamum latifolium</name>
    <dbReference type="NCBI Taxonomy" id="2727402"/>
    <lineage>
        <taxon>Eukaryota</taxon>
        <taxon>Viridiplantae</taxon>
        <taxon>Streptophyta</taxon>
        <taxon>Embryophyta</taxon>
        <taxon>Tracheophyta</taxon>
        <taxon>Spermatophyta</taxon>
        <taxon>Magnoliopsida</taxon>
        <taxon>eudicotyledons</taxon>
        <taxon>Gunneridae</taxon>
        <taxon>Pentapetalae</taxon>
        <taxon>asterids</taxon>
        <taxon>lamiids</taxon>
        <taxon>Lamiales</taxon>
        <taxon>Pedaliaceae</taxon>
        <taxon>Sesamum</taxon>
    </lineage>
</organism>
<feature type="domain" description="Zinc knuckle CX2CX4HX4C" evidence="2">
    <location>
        <begin position="137"/>
        <end position="180"/>
    </location>
</feature>
<dbReference type="Pfam" id="PF14392">
    <property type="entry name" value="zf-CCHC_4"/>
    <property type="match status" value="1"/>
</dbReference>
<reference evidence="3" key="2">
    <citation type="journal article" date="2024" name="Plant">
        <title>Genomic evolution and insights into agronomic trait innovations of Sesamum species.</title>
        <authorList>
            <person name="Miao H."/>
            <person name="Wang L."/>
            <person name="Qu L."/>
            <person name="Liu H."/>
            <person name="Sun Y."/>
            <person name="Le M."/>
            <person name="Wang Q."/>
            <person name="Wei S."/>
            <person name="Zheng Y."/>
            <person name="Lin W."/>
            <person name="Duan Y."/>
            <person name="Cao H."/>
            <person name="Xiong S."/>
            <person name="Wang X."/>
            <person name="Wei L."/>
            <person name="Li C."/>
            <person name="Ma Q."/>
            <person name="Ju M."/>
            <person name="Zhao R."/>
            <person name="Li G."/>
            <person name="Mu C."/>
            <person name="Tian Q."/>
            <person name="Mei H."/>
            <person name="Zhang T."/>
            <person name="Gao T."/>
            <person name="Zhang H."/>
        </authorList>
    </citation>
    <scope>NUCLEOTIDE SEQUENCE</scope>
    <source>
        <strain evidence="3">KEN1</strain>
    </source>
</reference>
<evidence type="ECO:0000259" key="2">
    <source>
        <dbReference type="Pfam" id="PF14392"/>
    </source>
</evidence>
<reference evidence="3" key="1">
    <citation type="submission" date="2020-06" db="EMBL/GenBank/DDBJ databases">
        <authorList>
            <person name="Li T."/>
            <person name="Hu X."/>
            <person name="Zhang T."/>
            <person name="Song X."/>
            <person name="Zhang H."/>
            <person name="Dai N."/>
            <person name="Sheng W."/>
            <person name="Hou X."/>
            <person name="Wei L."/>
        </authorList>
    </citation>
    <scope>NUCLEOTIDE SEQUENCE</scope>
    <source>
        <strain evidence="3">KEN1</strain>
        <tissue evidence="3">Leaf</tissue>
    </source>
</reference>
<feature type="compositionally biased region" description="Basic residues" evidence="1">
    <location>
        <begin position="321"/>
        <end position="339"/>
    </location>
</feature>
<name>A0AAW2XR16_9LAMI</name>
<proteinExistence type="predicted"/>
<dbReference type="PANTHER" id="PTHR31286">
    <property type="entry name" value="GLYCINE-RICH CELL WALL STRUCTURAL PROTEIN 1.8-LIKE"/>
    <property type="match status" value="1"/>
</dbReference>
<dbReference type="InterPro" id="IPR025836">
    <property type="entry name" value="Zn_knuckle_CX2CX4HX4C"/>
</dbReference>
<dbReference type="EMBL" id="JACGWN010000003">
    <property type="protein sequence ID" value="KAL0456053.1"/>
    <property type="molecule type" value="Genomic_DNA"/>
</dbReference>
<accession>A0AAW2XR16</accession>
<protein>
    <recommendedName>
        <fullName evidence="2">Zinc knuckle CX2CX4HX4C domain-containing protein</fullName>
    </recommendedName>
</protein>
<feature type="region of interest" description="Disordered" evidence="1">
    <location>
        <begin position="314"/>
        <end position="341"/>
    </location>
</feature>
<dbReference type="InterPro" id="IPR040256">
    <property type="entry name" value="At4g02000-like"/>
</dbReference>
<sequence length="381" mass="42056">MVRGGMIFAGVGDRTSFIVEGNTRSASRSASLISAMGEVEAELDRLRKRALEGCPWSFERNIIILKPIGELENSRQVVLDECDFHVHIHDLPLSMMNMGVATLIGNKIGVFWDIESDDTGCSWGATLRFWVSLKVNLPLRRALKLRSLNGKELLVRFIYERLPNFYYLCGCFGHIDKYCEVRFEQGFRDSGNDAPYSPWLKAPTPGRGHIHGSLSKKLPLSSSSSLPRQPSRTRATILGYSKAECRSPLGLKRSSRDTIGGVAVLEHQSYGCRGLLSGIKGGLPHIGARHLVEQENKLSLNLVNIPLQFTPQDPFSDKGVARRGRGSGRGARGHPRKRSSGVPIIKFDGAFVNEAKRRLNLVDASSNSISAETVGQSRQET</sequence>
<evidence type="ECO:0000256" key="1">
    <source>
        <dbReference type="SAM" id="MobiDB-lite"/>
    </source>
</evidence>
<dbReference type="PANTHER" id="PTHR31286:SF167">
    <property type="entry name" value="OS09G0268800 PROTEIN"/>
    <property type="match status" value="1"/>
</dbReference>